<evidence type="ECO:0000256" key="2">
    <source>
        <dbReference type="ARBA" id="ARBA00022839"/>
    </source>
</evidence>
<dbReference type="Proteomes" id="UP000188169">
    <property type="component" value="Unassembled WGS sequence"/>
</dbReference>
<dbReference type="OrthoDB" id="5497329at2"/>
<evidence type="ECO:0000259" key="3">
    <source>
        <dbReference type="SMART" id="SM00479"/>
    </source>
</evidence>
<dbReference type="GO" id="GO:0005829">
    <property type="term" value="C:cytosol"/>
    <property type="evidence" value="ECO:0007669"/>
    <property type="project" value="TreeGrafter"/>
</dbReference>
<protein>
    <submittedName>
        <fullName evidence="4">DNA polymerase III PolC-type</fullName>
        <ecNumber evidence="4">2.7.7.7</ecNumber>
    </submittedName>
</protein>
<keyword evidence="4" id="KW-0548">Nucleotidyltransferase</keyword>
<dbReference type="AlphaFoldDB" id="A0A1R4EC94"/>
<evidence type="ECO:0000313" key="4">
    <source>
        <dbReference type="EMBL" id="SJM36124.1"/>
    </source>
</evidence>
<dbReference type="CDD" id="cd06127">
    <property type="entry name" value="DEDDh"/>
    <property type="match status" value="1"/>
</dbReference>
<dbReference type="PANTHER" id="PTHR30231:SF7">
    <property type="entry name" value="BLR4117 PROTEIN"/>
    <property type="match status" value="1"/>
</dbReference>
<dbReference type="EC" id="2.7.7.7" evidence="4"/>
<dbReference type="GO" id="GO:0003676">
    <property type="term" value="F:nucleic acid binding"/>
    <property type="evidence" value="ECO:0007669"/>
    <property type="project" value="InterPro"/>
</dbReference>
<dbReference type="GO" id="GO:0003887">
    <property type="term" value="F:DNA-directed DNA polymerase activity"/>
    <property type="evidence" value="ECO:0007669"/>
    <property type="project" value="UniProtKB-EC"/>
</dbReference>
<dbReference type="RefSeq" id="WP_077447533.1">
    <property type="nucleotide sequence ID" value="NZ_FUGD01000025.1"/>
</dbReference>
<keyword evidence="5" id="KW-1185">Reference proteome</keyword>
<keyword evidence="1" id="KW-0540">Nuclease</keyword>
<dbReference type="PANTHER" id="PTHR30231">
    <property type="entry name" value="DNA POLYMERASE III SUBUNIT EPSILON"/>
    <property type="match status" value="1"/>
</dbReference>
<reference evidence="5" key="1">
    <citation type="submission" date="2017-02" db="EMBL/GenBank/DDBJ databases">
        <authorList>
            <person name="Mornico D."/>
        </authorList>
    </citation>
    <scope>NUCLEOTIDE SEQUENCE [LARGE SCALE GENOMIC DNA]</scope>
</reference>
<evidence type="ECO:0000313" key="5">
    <source>
        <dbReference type="Proteomes" id="UP000188169"/>
    </source>
</evidence>
<accession>A0A1R4EC94</accession>
<dbReference type="SMART" id="SM00479">
    <property type="entry name" value="EXOIII"/>
    <property type="match status" value="1"/>
</dbReference>
<name>A0A1R4EC94_9GAMM</name>
<keyword evidence="2" id="KW-0269">Exonuclease</keyword>
<dbReference type="Gene3D" id="3.30.420.10">
    <property type="entry name" value="Ribonuclease H-like superfamily/Ribonuclease H"/>
    <property type="match status" value="1"/>
</dbReference>
<gene>
    <name evidence="4" type="primary">polC</name>
    <name evidence="4" type="ORF">A1019T_00084</name>
</gene>
<dbReference type="Pfam" id="PF00929">
    <property type="entry name" value="RNase_T"/>
    <property type="match status" value="1"/>
</dbReference>
<dbReference type="NCBIfam" id="NF006601">
    <property type="entry name" value="PRK09145.1"/>
    <property type="match status" value="1"/>
</dbReference>
<organism evidence="4 5">
    <name type="scientific">Psychrobacter pasteurii</name>
    <dbReference type="NCBI Taxonomy" id="1945520"/>
    <lineage>
        <taxon>Bacteria</taxon>
        <taxon>Pseudomonadati</taxon>
        <taxon>Pseudomonadota</taxon>
        <taxon>Gammaproteobacteria</taxon>
        <taxon>Moraxellales</taxon>
        <taxon>Moraxellaceae</taxon>
        <taxon>Psychrobacter</taxon>
    </lineage>
</organism>
<dbReference type="InterPro" id="IPR013520">
    <property type="entry name" value="Ribonucl_H"/>
</dbReference>
<dbReference type="InterPro" id="IPR012337">
    <property type="entry name" value="RNaseH-like_sf"/>
</dbReference>
<evidence type="ECO:0000256" key="1">
    <source>
        <dbReference type="ARBA" id="ARBA00022722"/>
    </source>
</evidence>
<keyword evidence="4" id="KW-0808">Transferase</keyword>
<dbReference type="SUPFAM" id="SSF53098">
    <property type="entry name" value="Ribonuclease H-like"/>
    <property type="match status" value="1"/>
</dbReference>
<dbReference type="EMBL" id="FUGD01000025">
    <property type="protein sequence ID" value="SJM36124.1"/>
    <property type="molecule type" value="Genomic_DNA"/>
</dbReference>
<dbReference type="GO" id="GO:0008408">
    <property type="term" value="F:3'-5' exonuclease activity"/>
    <property type="evidence" value="ECO:0007669"/>
    <property type="project" value="TreeGrafter"/>
</dbReference>
<proteinExistence type="predicted"/>
<feature type="domain" description="Exonuclease" evidence="3">
    <location>
        <begin position="32"/>
        <end position="201"/>
    </location>
</feature>
<dbReference type="STRING" id="1945520.A1019T_00084"/>
<sequence>MNLVHQLKSAWYLRQLTRPEFKEMFQPPAPNQWVAIDCEMTGLNPKKDHLLSIAAIHINGSQILSGEGLHLICRPPVMPKKDTIVIHGLRPLDVESGLSYEQMLDRLLPFIGNRPIVGYCPQLDLGFLNQITKSYMGTALPNSVIDIRDLYNRYSGNRTQGISHQAQQLSAICQQLKLPELEAHDAYNDALITAMAFLHLK</sequence>
<dbReference type="InterPro" id="IPR036397">
    <property type="entry name" value="RNaseH_sf"/>
</dbReference>
<keyword evidence="2" id="KW-0378">Hydrolase</keyword>